<dbReference type="GO" id="GO:0009252">
    <property type="term" value="P:peptidoglycan biosynthetic process"/>
    <property type="evidence" value="ECO:0007669"/>
    <property type="project" value="UniProtKB-UniRule"/>
</dbReference>
<organism evidence="8 9">
    <name type="scientific">Pseudobacter ginsenosidimutans</name>
    <dbReference type="NCBI Taxonomy" id="661488"/>
    <lineage>
        <taxon>Bacteria</taxon>
        <taxon>Pseudomonadati</taxon>
        <taxon>Bacteroidota</taxon>
        <taxon>Chitinophagia</taxon>
        <taxon>Chitinophagales</taxon>
        <taxon>Chitinophagaceae</taxon>
        <taxon>Pseudobacter</taxon>
    </lineage>
</organism>
<evidence type="ECO:0000256" key="7">
    <source>
        <dbReference type="HAMAP-Rule" id="MF_00258"/>
    </source>
</evidence>
<gene>
    <name evidence="7" type="primary">murI</name>
    <name evidence="8" type="ORF">EV199_3973</name>
</gene>
<dbReference type="EC" id="5.1.1.3" evidence="2 7"/>
<feature type="binding site" evidence="7">
    <location>
        <begin position="89"/>
        <end position="90"/>
    </location>
    <ligand>
        <name>substrate</name>
    </ligand>
</feature>
<feature type="binding site" evidence="7">
    <location>
        <begin position="208"/>
        <end position="209"/>
    </location>
    <ligand>
        <name>substrate</name>
    </ligand>
</feature>
<dbReference type="PANTHER" id="PTHR21198">
    <property type="entry name" value="GLUTAMATE RACEMASE"/>
    <property type="match status" value="1"/>
</dbReference>
<dbReference type="InterPro" id="IPR033134">
    <property type="entry name" value="Asp/Glu_racemase_AS_2"/>
</dbReference>
<comment type="catalytic activity">
    <reaction evidence="1 7">
        <text>L-glutamate = D-glutamate</text>
        <dbReference type="Rhea" id="RHEA:12813"/>
        <dbReference type="ChEBI" id="CHEBI:29985"/>
        <dbReference type="ChEBI" id="CHEBI:29986"/>
        <dbReference type="EC" id="5.1.1.3"/>
    </reaction>
</comment>
<dbReference type="PANTHER" id="PTHR21198:SF2">
    <property type="entry name" value="GLUTAMATE RACEMASE"/>
    <property type="match status" value="1"/>
</dbReference>
<dbReference type="SUPFAM" id="SSF53681">
    <property type="entry name" value="Aspartate/glutamate racemase"/>
    <property type="match status" value="2"/>
</dbReference>
<comment type="function">
    <text evidence="7">Provides the (R)-glutamate required for cell wall biosynthesis.</text>
</comment>
<dbReference type="InterPro" id="IPR001920">
    <property type="entry name" value="Asp/Glu_race"/>
</dbReference>
<dbReference type="NCBIfam" id="TIGR00067">
    <property type="entry name" value="glut_race"/>
    <property type="match status" value="1"/>
</dbReference>
<dbReference type="PROSITE" id="PS00924">
    <property type="entry name" value="ASP_GLU_RACEMASE_2"/>
    <property type="match status" value="1"/>
</dbReference>
<dbReference type="Gene3D" id="3.40.50.1860">
    <property type="match status" value="2"/>
</dbReference>
<evidence type="ECO:0000256" key="1">
    <source>
        <dbReference type="ARBA" id="ARBA00001602"/>
    </source>
</evidence>
<feature type="active site" description="Proton donor/acceptor" evidence="7">
    <location>
        <position position="207"/>
    </location>
</feature>
<dbReference type="InterPro" id="IPR015942">
    <property type="entry name" value="Asp/Glu/hydantoin_racemase"/>
</dbReference>
<evidence type="ECO:0000313" key="9">
    <source>
        <dbReference type="Proteomes" id="UP000293874"/>
    </source>
</evidence>
<dbReference type="HAMAP" id="MF_00258">
    <property type="entry name" value="Glu_racemase"/>
    <property type="match status" value="1"/>
</dbReference>
<reference evidence="8 9" key="1">
    <citation type="submission" date="2019-02" db="EMBL/GenBank/DDBJ databases">
        <title>Genomic Encyclopedia of Type Strains, Phase IV (KMG-IV): sequencing the most valuable type-strain genomes for metagenomic binning, comparative biology and taxonomic classification.</title>
        <authorList>
            <person name="Goeker M."/>
        </authorList>
    </citation>
    <scope>NUCLEOTIDE SEQUENCE [LARGE SCALE GENOMIC DNA]</scope>
    <source>
        <strain evidence="8 9">DSM 18116</strain>
    </source>
</reference>
<dbReference type="GO" id="GO:0071555">
    <property type="term" value="P:cell wall organization"/>
    <property type="evidence" value="ECO:0007669"/>
    <property type="project" value="UniProtKB-KW"/>
</dbReference>
<dbReference type="FunFam" id="3.40.50.1860:FF:000001">
    <property type="entry name" value="Glutamate racemase"/>
    <property type="match status" value="1"/>
</dbReference>
<proteinExistence type="inferred from homology"/>
<keyword evidence="9" id="KW-1185">Reference proteome</keyword>
<sequence>MKKPHHRWGFFVVFLSMHAPIGIFDSGYGGLTVMKEILHKLPQYDYIYLGDNARAPYGNRSFDTVYHYTLQCVKWFFDQGCPLVILACNTASAKALRTIQQNDLPRIAPSNRVLGVIRPTSEIVGTFTQNKKIGILATRGTVNSESYRIEIDKFFPEVEVHQEACPMWVPLVENNEHQQPGADYFIQQHLNRILEKQPDIDLLLLACTHYPLLMNKIRQFLPSGIQVMSQGPIVAESLADYLQRHPEMESRCSKGGSRQFFTTDDPNDFNSQASIFFGERLQSQHVAL</sequence>
<evidence type="ECO:0000256" key="5">
    <source>
        <dbReference type="ARBA" id="ARBA00023235"/>
    </source>
</evidence>
<dbReference type="Proteomes" id="UP000293874">
    <property type="component" value="Unassembled WGS sequence"/>
</dbReference>
<evidence type="ECO:0000256" key="6">
    <source>
        <dbReference type="ARBA" id="ARBA00023316"/>
    </source>
</evidence>
<protein>
    <recommendedName>
        <fullName evidence="2 7">Glutamate racemase</fullName>
        <ecNumber evidence="2 7">5.1.1.3</ecNumber>
    </recommendedName>
</protein>
<accession>A0A4Q7MU25</accession>
<feature type="binding site" evidence="7">
    <location>
        <begin position="25"/>
        <end position="26"/>
    </location>
    <ligand>
        <name>substrate</name>
    </ligand>
</feature>
<keyword evidence="3 7" id="KW-0133">Cell shape</keyword>
<feature type="active site" description="Proton donor/acceptor" evidence="7">
    <location>
        <position position="88"/>
    </location>
</feature>
<dbReference type="Pfam" id="PF01177">
    <property type="entry name" value="Asp_Glu_race"/>
    <property type="match status" value="1"/>
</dbReference>
<dbReference type="PROSITE" id="PS00923">
    <property type="entry name" value="ASP_GLU_RACEMASE_1"/>
    <property type="match status" value="1"/>
</dbReference>
<evidence type="ECO:0000256" key="3">
    <source>
        <dbReference type="ARBA" id="ARBA00022960"/>
    </source>
</evidence>
<dbReference type="InterPro" id="IPR004391">
    <property type="entry name" value="Glu_race"/>
</dbReference>
<dbReference type="GO" id="GO:0008360">
    <property type="term" value="P:regulation of cell shape"/>
    <property type="evidence" value="ECO:0007669"/>
    <property type="project" value="UniProtKB-KW"/>
</dbReference>
<dbReference type="UniPathway" id="UPA00219"/>
<evidence type="ECO:0000256" key="2">
    <source>
        <dbReference type="ARBA" id="ARBA00013090"/>
    </source>
</evidence>
<dbReference type="EMBL" id="SGXA01000002">
    <property type="protein sequence ID" value="RZS72058.1"/>
    <property type="molecule type" value="Genomic_DNA"/>
</dbReference>
<keyword evidence="4 7" id="KW-0573">Peptidoglycan synthesis</keyword>
<feature type="binding site" evidence="7">
    <location>
        <begin position="57"/>
        <end position="58"/>
    </location>
    <ligand>
        <name>substrate</name>
    </ligand>
</feature>
<evidence type="ECO:0000256" key="4">
    <source>
        <dbReference type="ARBA" id="ARBA00022984"/>
    </source>
</evidence>
<dbReference type="InterPro" id="IPR018187">
    <property type="entry name" value="Asp/Glu_racemase_AS_1"/>
</dbReference>
<evidence type="ECO:0000313" key="8">
    <source>
        <dbReference type="EMBL" id="RZS72058.1"/>
    </source>
</evidence>
<dbReference type="AlphaFoldDB" id="A0A4Q7MU25"/>
<dbReference type="GO" id="GO:0008881">
    <property type="term" value="F:glutamate racemase activity"/>
    <property type="evidence" value="ECO:0007669"/>
    <property type="project" value="UniProtKB-UniRule"/>
</dbReference>
<keyword evidence="6 7" id="KW-0961">Cell wall biogenesis/degradation</keyword>
<comment type="similarity">
    <text evidence="7">Belongs to the aspartate/glutamate racemases family.</text>
</comment>
<name>A0A4Q7MU25_9BACT</name>
<comment type="caution">
    <text evidence="8">The sequence shown here is derived from an EMBL/GenBank/DDBJ whole genome shotgun (WGS) entry which is preliminary data.</text>
</comment>
<keyword evidence="5 7" id="KW-0413">Isomerase</keyword>
<comment type="pathway">
    <text evidence="7">Cell wall biogenesis; peptidoglycan biosynthesis.</text>
</comment>